<name>A0A0C3BS81_HEBCY</name>
<keyword evidence="1" id="KW-0472">Membrane</keyword>
<gene>
    <name evidence="2" type="ORF">M413DRAFT_14835</name>
</gene>
<dbReference type="AlphaFoldDB" id="A0A0C3BS81"/>
<feature type="transmembrane region" description="Helical" evidence="1">
    <location>
        <begin position="197"/>
        <end position="220"/>
    </location>
</feature>
<feature type="transmembrane region" description="Helical" evidence="1">
    <location>
        <begin position="159"/>
        <end position="185"/>
    </location>
</feature>
<keyword evidence="1" id="KW-1133">Transmembrane helix</keyword>
<reference evidence="2 3" key="1">
    <citation type="submission" date="2014-04" db="EMBL/GenBank/DDBJ databases">
        <authorList>
            <consortium name="DOE Joint Genome Institute"/>
            <person name="Kuo A."/>
            <person name="Gay G."/>
            <person name="Dore J."/>
            <person name="Kohler A."/>
            <person name="Nagy L.G."/>
            <person name="Floudas D."/>
            <person name="Copeland A."/>
            <person name="Barry K.W."/>
            <person name="Cichocki N."/>
            <person name="Veneault-Fourrey C."/>
            <person name="LaButti K."/>
            <person name="Lindquist E.A."/>
            <person name="Lipzen A."/>
            <person name="Lundell T."/>
            <person name="Morin E."/>
            <person name="Murat C."/>
            <person name="Sun H."/>
            <person name="Tunlid A."/>
            <person name="Henrissat B."/>
            <person name="Grigoriev I.V."/>
            <person name="Hibbett D.S."/>
            <person name="Martin F."/>
            <person name="Nordberg H.P."/>
            <person name="Cantor M.N."/>
            <person name="Hua S.X."/>
        </authorList>
    </citation>
    <scope>NUCLEOTIDE SEQUENCE [LARGE SCALE GENOMIC DNA]</scope>
    <source>
        <strain evidence="3">h7</strain>
    </source>
</reference>
<keyword evidence="1" id="KW-0812">Transmembrane</keyword>
<feature type="transmembrane region" description="Helical" evidence="1">
    <location>
        <begin position="12"/>
        <end position="38"/>
    </location>
</feature>
<dbReference type="HOGENOM" id="CLU_1129172_0_0_1"/>
<evidence type="ECO:0000256" key="1">
    <source>
        <dbReference type="SAM" id="Phobius"/>
    </source>
</evidence>
<keyword evidence="3" id="KW-1185">Reference proteome</keyword>
<evidence type="ECO:0000313" key="2">
    <source>
        <dbReference type="EMBL" id="KIM34929.1"/>
    </source>
</evidence>
<feature type="transmembrane region" description="Helical" evidence="1">
    <location>
        <begin position="75"/>
        <end position="97"/>
    </location>
</feature>
<reference evidence="3" key="2">
    <citation type="submission" date="2015-01" db="EMBL/GenBank/DDBJ databases">
        <title>Evolutionary Origins and Diversification of the Mycorrhizal Mutualists.</title>
        <authorList>
            <consortium name="DOE Joint Genome Institute"/>
            <consortium name="Mycorrhizal Genomics Consortium"/>
            <person name="Kohler A."/>
            <person name="Kuo A."/>
            <person name="Nagy L.G."/>
            <person name="Floudas D."/>
            <person name="Copeland A."/>
            <person name="Barry K.W."/>
            <person name="Cichocki N."/>
            <person name="Veneault-Fourrey C."/>
            <person name="LaButti K."/>
            <person name="Lindquist E.A."/>
            <person name="Lipzen A."/>
            <person name="Lundell T."/>
            <person name="Morin E."/>
            <person name="Murat C."/>
            <person name="Riley R."/>
            <person name="Ohm R."/>
            <person name="Sun H."/>
            <person name="Tunlid A."/>
            <person name="Henrissat B."/>
            <person name="Grigoriev I.V."/>
            <person name="Hibbett D.S."/>
            <person name="Martin F."/>
        </authorList>
    </citation>
    <scope>NUCLEOTIDE SEQUENCE [LARGE SCALE GENOMIC DNA]</scope>
    <source>
        <strain evidence="3">h7</strain>
    </source>
</reference>
<protein>
    <submittedName>
        <fullName evidence="2">Uncharacterized protein</fullName>
    </submittedName>
</protein>
<dbReference type="Proteomes" id="UP000053424">
    <property type="component" value="Unassembled WGS sequence"/>
</dbReference>
<dbReference type="EMBL" id="KN831843">
    <property type="protein sequence ID" value="KIM34929.1"/>
    <property type="molecule type" value="Genomic_DNA"/>
</dbReference>
<accession>A0A0C3BS81</accession>
<proteinExistence type="predicted"/>
<organism evidence="2 3">
    <name type="scientific">Hebeloma cylindrosporum</name>
    <dbReference type="NCBI Taxonomy" id="76867"/>
    <lineage>
        <taxon>Eukaryota</taxon>
        <taxon>Fungi</taxon>
        <taxon>Dikarya</taxon>
        <taxon>Basidiomycota</taxon>
        <taxon>Agaricomycotina</taxon>
        <taxon>Agaricomycetes</taxon>
        <taxon>Agaricomycetidae</taxon>
        <taxon>Agaricales</taxon>
        <taxon>Agaricineae</taxon>
        <taxon>Hymenogastraceae</taxon>
        <taxon>Hebeloma</taxon>
    </lineage>
</organism>
<sequence>MIFANRSRLGGLFISEIALYLSGLTLSVVLSWSVIWALRDMRNGVQVSFLKIYYGTKQVGPPTFFGELHDMSMRYMLEGVVCVAILGGIGFSLYYLWETVLAFGQLMVFRKLLHLLRRAFLWTSKIISHQCSEFDFSTPIWAEETVDVITKFYRFMRRFGVHISVFTIAAIICAVPAVFFLGVPFRIFHRTETKGEFIAVMVFGILVAGLMGGVFCVGLARSIRQVCRPFYQDLEDPYRERMLFEI</sequence>
<evidence type="ECO:0000313" key="3">
    <source>
        <dbReference type="Proteomes" id="UP000053424"/>
    </source>
</evidence>